<evidence type="ECO:0000313" key="3">
    <source>
        <dbReference type="Proteomes" id="UP001177023"/>
    </source>
</evidence>
<dbReference type="SUPFAM" id="SSF53474">
    <property type="entry name" value="alpha/beta-Hydrolases"/>
    <property type="match status" value="1"/>
</dbReference>
<dbReference type="InterPro" id="IPR002018">
    <property type="entry name" value="CarbesteraseB"/>
</dbReference>
<feature type="non-terminal residue" evidence="2">
    <location>
        <position position="190"/>
    </location>
</feature>
<evidence type="ECO:0000313" key="2">
    <source>
        <dbReference type="EMBL" id="CAJ0583277.1"/>
    </source>
</evidence>
<comment type="caution">
    <text evidence="2">The sequence shown here is derived from an EMBL/GenBank/DDBJ whole genome shotgun (WGS) entry which is preliminary data.</text>
</comment>
<sequence>MQKLLAQTYLPKGTSDNDSAAWFIAGSDFFTAAAYTQWIAKDADLQLANRNTKIFLFEQTYGSRVMQSNTSDVVTQKLKGYRPVTHSSDIPFVWMQDKLWEAEVQFNRTIPFDYTLANAYGYWWTNFAKYGRPTLDNSWRPVPSRSRMQHFRIDKPELGGMRMVDGYKALDTLIFQDVLTGLYGDSPQPY</sequence>
<accession>A0AA36GC90</accession>
<dbReference type="Proteomes" id="UP001177023">
    <property type="component" value="Unassembled WGS sequence"/>
</dbReference>
<proteinExistence type="predicted"/>
<dbReference type="EMBL" id="CATQJA010002665">
    <property type="protein sequence ID" value="CAJ0583277.1"/>
    <property type="molecule type" value="Genomic_DNA"/>
</dbReference>
<evidence type="ECO:0000259" key="1">
    <source>
        <dbReference type="Pfam" id="PF00135"/>
    </source>
</evidence>
<dbReference type="AlphaFoldDB" id="A0AA36GC90"/>
<keyword evidence="3" id="KW-1185">Reference proteome</keyword>
<gene>
    <name evidence="2" type="ORF">MSPICULIGERA_LOCUS21365</name>
</gene>
<protein>
    <recommendedName>
        <fullName evidence="1">Carboxylesterase type B domain-containing protein</fullName>
    </recommendedName>
</protein>
<organism evidence="2 3">
    <name type="scientific">Mesorhabditis spiculigera</name>
    <dbReference type="NCBI Taxonomy" id="96644"/>
    <lineage>
        <taxon>Eukaryota</taxon>
        <taxon>Metazoa</taxon>
        <taxon>Ecdysozoa</taxon>
        <taxon>Nematoda</taxon>
        <taxon>Chromadorea</taxon>
        <taxon>Rhabditida</taxon>
        <taxon>Rhabditina</taxon>
        <taxon>Rhabditomorpha</taxon>
        <taxon>Rhabditoidea</taxon>
        <taxon>Rhabditidae</taxon>
        <taxon>Mesorhabditinae</taxon>
        <taxon>Mesorhabditis</taxon>
    </lineage>
</organism>
<name>A0AA36GC90_9BILA</name>
<reference evidence="2" key="1">
    <citation type="submission" date="2023-06" db="EMBL/GenBank/DDBJ databases">
        <authorList>
            <person name="Delattre M."/>
        </authorList>
    </citation>
    <scope>NUCLEOTIDE SEQUENCE</scope>
    <source>
        <strain evidence="2">AF72</strain>
    </source>
</reference>
<dbReference type="Gene3D" id="3.40.50.1820">
    <property type="entry name" value="alpha/beta hydrolase"/>
    <property type="match status" value="1"/>
</dbReference>
<dbReference type="Pfam" id="PF00135">
    <property type="entry name" value="COesterase"/>
    <property type="match status" value="1"/>
</dbReference>
<dbReference type="InterPro" id="IPR029058">
    <property type="entry name" value="AB_hydrolase_fold"/>
</dbReference>
<feature type="domain" description="Carboxylesterase type B" evidence="1">
    <location>
        <begin position="19"/>
        <end position="157"/>
    </location>
</feature>